<organism evidence="1 2">
    <name type="scientific">Violaceomyces palustris</name>
    <dbReference type="NCBI Taxonomy" id="1673888"/>
    <lineage>
        <taxon>Eukaryota</taxon>
        <taxon>Fungi</taxon>
        <taxon>Dikarya</taxon>
        <taxon>Basidiomycota</taxon>
        <taxon>Ustilaginomycotina</taxon>
        <taxon>Ustilaginomycetes</taxon>
        <taxon>Violaceomycetales</taxon>
        <taxon>Violaceomycetaceae</taxon>
        <taxon>Violaceomyces</taxon>
    </lineage>
</organism>
<proteinExistence type="predicted"/>
<evidence type="ECO:0000313" key="2">
    <source>
        <dbReference type="Proteomes" id="UP000245626"/>
    </source>
</evidence>
<accession>A0ACD0NPD1</accession>
<dbReference type="Proteomes" id="UP000245626">
    <property type="component" value="Unassembled WGS sequence"/>
</dbReference>
<sequence>MSGNKVGSMENPTKPTRNPLQRRPPPSRSGTRKLDDLPDLRLELGGKPRFSPRPASLTSHASPPLPSVSIPHSICRTRSVPDLDTLSSSSSISPRPVSTWQRAIQAAFRLRFLAANKETAPSPSAEQMGNGVRVRWVASLHCRLNPQPWDRSMVIPPRLPSLGHRQRGRKRRETDRRRTNHSRLDGRA</sequence>
<reference evidence="1 2" key="1">
    <citation type="journal article" date="2018" name="Mol. Biol. Evol.">
        <title>Broad Genomic Sampling Reveals a Smut Pathogenic Ancestry of the Fungal Clade Ustilaginomycotina.</title>
        <authorList>
            <person name="Kijpornyongpan T."/>
            <person name="Mondo S.J."/>
            <person name="Barry K."/>
            <person name="Sandor L."/>
            <person name="Lee J."/>
            <person name="Lipzen A."/>
            <person name="Pangilinan J."/>
            <person name="LaButti K."/>
            <person name="Hainaut M."/>
            <person name="Henrissat B."/>
            <person name="Grigoriev I.V."/>
            <person name="Spatafora J.W."/>
            <person name="Aime M.C."/>
        </authorList>
    </citation>
    <scope>NUCLEOTIDE SEQUENCE [LARGE SCALE GENOMIC DNA]</scope>
    <source>
        <strain evidence="1 2">SA 807</strain>
    </source>
</reference>
<protein>
    <submittedName>
        <fullName evidence="1">Uncharacterized protein</fullName>
    </submittedName>
</protein>
<gene>
    <name evidence="1" type="ORF">IE53DRAFT_235342</name>
</gene>
<name>A0ACD0NPD1_9BASI</name>
<keyword evidence="2" id="KW-1185">Reference proteome</keyword>
<evidence type="ECO:0000313" key="1">
    <source>
        <dbReference type="EMBL" id="PWN47703.1"/>
    </source>
</evidence>
<dbReference type="EMBL" id="KZ820362">
    <property type="protein sequence ID" value="PWN47703.1"/>
    <property type="molecule type" value="Genomic_DNA"/>
</dbReference>